<dbReference type="EMBL" id="JACHHG010000003">
    <property type="protein sequence ID" value="MBB6097757.1"/>
    <property type="molecule type" value="Genomic_DNA"/>
</dbReference>
<keyword evidence="1" id="KW-0472">Membrane</keyword>
<dbReference type="Proteomes" id="UP000569951">
    <property type="component" value="Unassembled WGS sequence"/>
</dbReference>
<feature type="transmembrane region" description="Helical" evidence="1">
    <location>
        <begin position="168"/>
        <end position="190"/>
    </location>
</feature>
<evidence type="ECO:0000256" key="1">
    <source>
        <dbReference type="SAM" id="Phobius"/>
    </source>
</evidence>
<dbReference type="AlphaFoldDB" id="A0A841HWJ0"/>
<protein>
    <submittedName>
        <fullName evidence="2">Putative membrane-anchored protein</fullName>
    </submittedName>
</protein>
<organism evidence="2 3">
    <name type="scientific">Deinobacterium chartae</name>
    <dbReference type="NCBI Taxonomy" id="521158"/>
    <lineage>
        <taxon>Bacteria</taxon>
        <taxon>Thermotogati</taxon>
        <taxon>Deinococcota</taxon>
        <taxon>Deinococci</taxon>
        <taxon>Deinococcales</taxon>
        <taxon>Deinococcaceae</taxon>
        <taxon>Deinobacterium</taxon>
    </lineage>
</organism>
<name>A0A841HWJ0_9DEIO</name>
<feature type="transmembrane region" description="Helical" evidence="1">
    <location>
        <begin position="116"/>
        <end position="132"/>
    </location>
</feature>
<reference evidence="2 3" key="1">
    <citation type="submission" date="2020-08" db="EMBL/GenBank/DDBJ databases">
        <title>Genomic Encyclopedia of Type Strains, Phase IV (KMG-IV): sequencing the most valuable type-strain genomes for metagenomic binning, comparative biology and taxonomic classification.</title>
        <authorList>
            <person name="Goeker M."/>
        </authorList>
    </citation>
    <scope>NUCLEOTIDE SEQUENCE [LARGE SCALE GENOMIC DNA]</scope>
    <source>
        <strain evidence="2 3">DSM 21458</strain>
    </source>
</reference>
<keyword evidence="3" id="KW-1185">Reference proteome</keyword>
<evidence type="ECO:0000313" key="3">
    <source>
        <dbReference type="Proteomes" id="UP000569951"/>
    </source>
</evidence>
<keyword evidence="1" id="KW-0812">Transmembrane</keyword>
<feature type="transmembrane region" description="Helical" evidence="1">
    <location>
        <begin position="83"/>
        <end position="104"/>
    </location>
</feature>
<keyword evidence="1" id="KW-1133">Transmembrane helix</keyword>
<sequence>MPKIVIDLIFTLAIPLLLLNPDLFRTGFSFADLFGELLFGYTPPPEGSADANAAGNPGIYVAYVLAGLIPAIYILIDTARTRVLNPITMLAAASALIGGGLAFFRIDGWVFALKDSYASIVIALVTGVSLLIKKPFFEAFLKVALVPENDRHKALAARLFNDAYVRRTLLYATAVIFLEAVILGTANFLVNYRIVVASFGTEAFNAQVAQATAVMRLPSLIGTFIAYGFAFYLVQYGVSRSFGDKAKLFEDGFWEALEATEQEPQARLG</sequence>
<accession>A0A841HWJ0</accession>
<dbReference type="RefSeq" id="WP_183985491.1">
    <property type="nucleotide sequence ID" value="NZ_JACHHG010000003.1"/>
</dbReference>
<proteinExistence type="predicted"/>
<evidence type="ECO:0000313" key="2">
    <source>
        <dbReference type="EMBL" id="MBB6097757.1"/>
    </source>
</evidence>
<gene>
    <name evidence="2" type="ORF">HNR42_001174</name>
</gene>
<dbReference type="NCBIfam" id="NF041646">
    <property type="entry name" value="VC0807_fam"/>
    <property type="match status" value="1"/>
</dbReference>
<feature type="transmembrane region" description="Helical" evidence="1">
    <location>
        <begin position="220"/>
        <end position="238"/>
    </location>
</feature>
<comment type="caution">
    <text evidence="2">The sequence shown here is derived from an EMBL/GenBank/DDBJ whole genome shotgun (WGS) entry which is preliminary data.</text>
</comment>
<feature type="transmembrane region" description="Helical" evidence="1">
    <location>
        <begin position="58"/>
        <end position="76"/>
    </location>
</feature>